<feature type="transmembrane region" description="Helical" evidence="1">
    <location>
        <begin position="6"/>
        <end position="23"/>
    </location>
</feature>
<feature type="transmembrane region" description="Helical" evidence="1">
    <location>
        <begin position="50"/>
        <end position="78"/>
    </location>
</feature>
<evidence type="ECO:0008006" key="4">
    <source>
        <dbReference type="Google" id="ProtNLM"/>
    </source>
</evidence>
<dbReference type="RefSeq" id="WP_109928262.1">
    <property type="nucleotide sequence ID" value="NZ_QGNY01000001.1"/>
</dbReference>
<accession>A0A317F3D8</accession>
<feature type="transmembrane region" description="Helical" evidence="1">
    <location>
        <begin position="84"/>
        <end position="105"/>
    </location>
</feature>
<reference evidence="3" key="1">
    <citation type="submission" date="2018-05" db="EMBL/GenBank/DDBJ databases">
        <title>Pedobacter paludis sp. nov., isolated from wetland soil.</title>
        <authorList>
            <person name="Zhang Y."/>
        </authorList>
    </citation>
    <scope>NUCLEOTIDE SEQUENCE [LARGE SCALE GENOMIC DNA]</scope>
    <source>
        <strain evidence="3">R-8</strain>
    </source>
</reference>
<name>A0A317F3D8_9SPHI</name>
<proteinExistence type="predicted"/>
<dbReference type="AlphaFoldDB" id="A0A317F3D8"/>
<keyword evidence="3" id="KW-1185">Reference proteome</keyword>
<keyword evidence="1" id="KW-0472">Membrane</keyword>
<gene>
    <name evidence="2" type="ORF">DF947_03455</name>
</gene>
<evidence type="ECO:0000256" key="1">
    <source>
        <dbReference type="SAM" id="Phobius"/>
    </source>
</evidence>
<keyword evidence="1" id="KW-0812">Transmembrane</keyword>
<comment type="caution">
    <text evidence="2">The sequence shown here is derived from an EMBL/GenBank/DDBJ whole genome shotgun (WGS) entry which is preliminary data.</text>
</comment>
<evidence type="ECO:0000313" key="2">
    <source>
        <dbReference type="EMBL" id="PWS33680.1"/>
    </source>
</evidence>
<sequence>METHIYYLFILALPVACIAWTVTKEEIFREAREFCVDKSKNCNKLIKRKFFYVFTCEYCFSHYVTVLILFLTGFTLLYHDWRGYIIAGFSIVWIANVYMSLYNIIRIDLKKEKIRVAKEESELNS</sequence>
<dbReference type="Proteomes" id="UP000245391">
    <property type="component" value="Unassembled WGS sequence"/>
</dbReference>
<protein>
    <recommendedName>
        <fullName evidence="4">DUF1360 domain-containing protein</fullName>
    </recommendedName>
</protein>
<dbReference type="EMBL" id="QGNY01000001">
    <property type="protein sequence ID" value="PWS33680.1"/>
    <property type="molecule type" value="Genomic_DNA"/>
</dbReference>
<keyword evidence="1" id="KW-1133">Transmembrane helix</keyword>
<organism evidence="2 3">
    <name type="scientific">Pedobacter paludis</name>
    <dbReference type="NCBI Taxonomy" id="2203212"/>
    <lineage>
        <taxon>Bacteria</taxon>
        <taxon>Pseudomonadati</taxon>
        <taxon>Bacteroidota</taxon>
        <taxon>Sphingobacteriia</taxon>
        <taxon>Sphingobacteriales</taxon>
        <taxon>Sphingobacteriaceae</taxon>
        <taxon>Pedobacter</taxon>
    </lineage>
</organism>
<evidence type="ECO:0000313" key="3">
    <source>
        <dbReference type="Proteomes" id="UP000245391"/>
    </source>
</evidence>
<dbReference type="OrthoDB" id="1375524at2"/>